<sequence>MYVDPSVQLFGRDALADRISIVQSKRPGSRLEFVSGIDTHHSMVRFLWRVARADGSFGDTSIDFGEVGAGGRLEKMVGFFGAPPSIPLI</sequence>
<dbReference type="AlphaFoldDB" id="A0A840N628"/>
<protein>
    <recommendedName>
        <fullName evidence="3">Nuclear transport factor 2 family protein</fullName>
    </recommendedName>
</protein>
<name>A0A840N628_9BRAD</name>
<dbReference type="Proteomes" id="UP000521227">
    <property type="component" value="Unassembled WGS sequence"/>
</dbReference>
<comment type="caution">
    <text evidence="1">The sequence shown here is derived from an EMBL/GenBank/DDBJ whole genome shotgun (WGS) entry which is preliminary data.</text>
</comment>
<dbReference type="Gene3D" id="3.10.450.50">
    <property type="match status" value="1"/>
</dbReference>
<dbReference type="InterPro" id="IPR032710">
    <property type="entry name" value="NTF2-like_dom_sf"/>
</dbReference>
<evidence type="ECO:0000313" key="2">
    <source>
        <dbReference type="Proteomes" id="UP000521227"/>
    </source>
</evidence>
<reference evidence="1 2" key="1">
    <citation type="submission" date="2020-08" db="EMBL/GenBank/DDBJ databases">
        <title>Genomic Encyclopedia of Type Strains, Phase IV (KMG-IV): sequencing the most valuable type-strain genomes for metagenomic binning, comparative biology and taxonomic classification.</title>
        <authorList>
            <person name="Goeker M."/>
        </authorList>
    </citation>
    <scope>NUCLEOTIDE SEQUENCE [LARGE SCALE GENOMIC DNA]</scope>
    <source>
        <strain evidence="1 2">DSM 17498</strain>
    </source>
</reference>
<dbReference type="SUPFAM" id="SSF54427">
    <property type="entry name" value="NTF2-like"/>
    <property type="match status" value="1"/>
</dbReference>
<proteinExistence type="predicted"/>
<evidence type="ECO:0008006" key="3">
    <source>
        <dbReference type="Google" id="ProtNLM"/>
    </source>
</evidence>
<evidence type="ECO:0000313" key="1">
    <source>
        <dbReference type="EMBL" id="MBB5054027.1"/>
    </source>
</evidence>
<organism evidence="1 2">
    <name type="scientific">Afipia massiliensis</name>
    <dbReference type="NCBI Taxonomy" id="211460"/>
    <lineage>
        <taxon>Bacteria</taxon>
        <taxon>Pseudomonadati</taxon>
        <taxon>Pseudomonadota</taxon>
        <taxon>Alphaproteobacteria</taxon>
        <taxon>Hyphomicrobiales</taxon>
        <taxon>Nitrobacteraceae</taxon>
        <taxon>Afipia</taxon>
    </lineage>
</organism>
<dbReference type="EMBL" id="JACHIJ010000006">
    <property type="protein sequence ID" value="MBB5054027.1"/>
    <property type="molecule type" value="Genomic_DNA"/>
</dbReference>
<accession>A0A840N628</accession>
<gene>
    <name evidence="1" type="ORF">HNQ36_004029</name>
</gene>